<feature type="domain" description="Methyltransferase" evidence="2">
    <location>
        <begin position="164"/>
        <end position="262"/>
    </location>
</feature>
<keyword evidence="4" id="KW-1185">Reference proteome</keyword>
<dbReference type="RefSeq" id="XP_007390828.1">
    <property type="nucleotide sequence ID" value="XM_007390766.1"/>
</dbReference>
<feature type="compositionally biased region" description="Polar residues" evidence="1">
    <location>
        <begin position="455"/>
        <end position="471"/>
    </location>
</feature>
<gene>
    <name evidence="3" type="ORF">PHACADRAFT_190581</name>
</gene>
<protein>
    <recommendedName>
        <fullName evidence="2">Methyltransferase domain-containing protein</fullName>
    </recommendedName>
</protein>
<accession>K5WBV1</accession>
<dbReference type="Proteomes" id="UP000008370">
    <property type="component" value="Unassembled WGS sequence"/>
</dbReference>
<dbReference type="HOGENOM" id="CLU_376465_0_0_1"/>
<dbReference type="OrthoDB" id="2013972at2759"/>
<evidence type="ECO:0000259" key="2">
    <source>
        <dbReference type="Pfam" id="PF13649"/>
    </source>
</evidence>
<feature type="region of interest" description="Disordered" evidence="1">
    <location>
        <begin position="299"/>
        <end position="342"/>
    </location>
</feature>
<dbReference type="InterPro" id="IPR029063">
    <property type="entry name" value="SAM-dependent_MTases_sf"/>
</dbReference>
<feature type="compositionally biased region" description="Polar residues" evidence="1">
    <location>
        <begin position="326"/>
        <end position="342"/>
    </location>
</feature>
<dbReference type="EMBL" id="JH930468">
    <property type="protein sequence ID" value="EKM61413.1"/>
    <property type="molecule type" value="Genomic_DNA"/>
</dbReference>
<dbReference type="Gene3D" id="3.40.50.150">
    <property type="entry name" value="Vaccinia Virus protein VP39"/>
    <property type="match status" value="1"/>
</dbReference>
<name>K5WBV1_PHACS</name>
<dbReference type="InParanoid" id="K5WBV1"/>
<dbReference type="GeneID" id="18910682"/>
<dbReference type="CDD" id="cd02440">
    <property type="entry name" value="AdoMet_MTases"/>
    <property type="match status" value="1"/>
</dbReference>
<dbReference type="InterPro" id="IPR041698">
    <property type="entry name" value="Methyltransf_25"/>
</dbReference>
<dbReference type="PANTHER" id="PTHR43591">
    <property type="entry name" value="METHYLTRANSFERASE"/>
    <property type="match status" value="1"/>
</dbReference>
<evidence type="ECO:0000313" key="3">
    <source>
        <dbReference type="EMBL" id="EKM61413.1"/>
    </source>
</evidence>
<reference evidence="3 4" key="1">
    <citation type="journal article" date="2012" name="BMC Genomics">
        <title>Comparative genomics of the white-rot fungi, Phanerochaete carnosa and P. chrysosporium, to elucidate the genetic basis of the distinct wood types they colonize.</title>
        <authorList>
            <person name="Suzuki H."/>
            <person name="MacDonald J."/>
            <person name="Syed K."/>
            <person name="Salamov A."/>
            <person name="Hori C."/>
            <person name="Aerts A."/>
            <person name="Henrissat B."/>
            <person name="Wiebenga A."/>
            <person name="vanKuyk P.A."/>
            <person name="Barry K."/>
            <person name="Lindquist E."/>
            <person name="LaButti K."/>
            <person name="Lapidus A."/>
            <person name="Lucas S."/>
            <person name="Coutinho P."/>
            <person name="Gong Y."/>
            <person name="Samejima M."/>
            <person name="Mahadevan R."/>
            <person name="Abou-Zaid M."/>
            <person name="de Vries R.P."/>
            <person name="Igarashi K."/>
            <person name="Yadav J.S."/>
            <person name="Grigoriev I.V."/>
            <person name="Master E.R."/>
        </authorList>
    </citation>
    <scope>NUCLEOTIDE SEQUENCE [LARGE SCALE GENOMIC DNA]</scope>
    <source>
        <strain evidence="3 4">HHB-10118-sp</strain>
    </source>
</reference>
<feature type="region of interest" description="Disordered" evidence="1">
    <location>
        <begin position="1"/>
        <end position="58"/>
    </location>
</feature>
<dbReference type="KEGG" id="pco:PHACADRAFT_190581"/>
<evidence type="ECO:0000313" key="4">
    <source>
        <dbReference type="Proteomes" id="UP000008370"/>
    </source>
</evidence>
<proteinExistence type="predicted"/>
<organism evidence="3 4">
    <name type="scientific">Phanerochaete carnosa (strain HHB-10118-sp)</name>
    <name type="common">White-rot fungus</name>
    <name type="synonym">Peniophora carnosa</name>
    <dbReference type="NCBI Taxonomy" id="650164"/>
    <lineage>
        <taxon>Eukaryota</taxon>
        <taxon>Fungi</taxon>
        <taxon>Dikarya</taxon>
        <taxon>Basidiomycota</taxon>
        <taxon>Agaricomycotina</taxon>
        <taxon>Agaricomycetes</taxon>
        <taxon>Polyporales</taxon>
        <taxon>Phanerochaetaceae</taxon>
        <taxon>Phanerochaete</taxon>
    </lineage>
</organism>
<feature type="compositionally biased region" description="Polar residues" evidence="1">
    <location>
        <begin position="1"/>
        <end position="10"/>
    </location>
</feature>
<evidence type="ECO:0000256" key="1">
    <source>
        <dbReference type="SAM" id="MobiDB-lite"/>
    </source>
</evidence>
<dbReference type="AlphaFoldDB" id="K5WBV1"/>
<dbReference type="SUPFAM" id="SSF53335">
    <property type="entry name" value="S-adenosyl-L-methionine-dependent methyltransferases"/>
    <property type="match status" value="1"/>
</dbReference>
<dbReference type="Pfam" id="PF13649">
    <property type="entry name" value="Methyltransf_25"/>
    <property type="match status" value="1"/>
</dbReference>
<feature type="region of interest" description="Disordered" evidence="1">
    <location>
        <begin position="597"/>
        <end position="618"/>
    </location>
</feature>
<feature type="region of interest" description="Disordered" evidence="1">
    <location>
        <begin position="455"/>
        <end position="488"/>
    </location>
</feature>
<sequence>MSTDSTQAAAPSSLCVPNIDKPLPPRPDSSLSHRGPPTPDLYGSCESDESVKSESPPWTPAAAQQLALCGDSEAESKRSSISSLVLEDSDLKLREPVQLAVEGITHHHPLARDAVSYIQSYSDISLQSDYYTHELLSQLKLEESPTFHNLRDLFVMYPNEALEILDLGCGRGLWAVETAAGWKDVHITAFDIVDLGRPAREWMSPPVAARITWKQGNFLTDRLPFNDAAFHFVRMSCLSSAIPLGCWPPLLKEIKRILMPGGRLELIDDEILFPEVQPPPPDIPSQHTPNVRQRSIGSLFDDTEDDTDDAGYGVTSPQITRPAFSRSPTSPNFKSPKSGRLTLQRSPASYSGGRRHALNHAVAGISDELGFDPWEFHGPPPLTFKERATNAKDMETIFLRILKENKIYPHPHKFLKEMLVEVFGEHKANCTHHFEIVLPTTDAIFEQSLLQPVAQSSLHPGTQSQTPQKDSPSIDERSTTRPTGTLPKAMRVLGETVPWVTSPLIKETFAKSQRYQPPGFVVLPNNVFVPCEPEVLEMHACKNVHLVLSSKQALSHSIREQYARHGGPTVSEDEFDHLMLLYDEFKRTRLGWPNRAFGTDEEDVPPQLTSATKQKFGPHGTIFSRRRAQSTAQPRPWASMHALLRPLASHELLPVRTIRVFQGIKPNKSVPTLVPLPAFKKAPDTPSV</sequence>